<proteinExistence type="inferred from homology"/>
<evidence type="ECO:0000313" key="11">
    <source>
        <dbReference type="Proteomes" id="UP000078595"/>
    </source>
</evidence>
<evidence type="ECO:0000256" key="4">
    <source>
        <dbReference type="ARBA" id="ARBA00022801"/>
    </source>
</evidence>
<keyword evidence="4" id="KW-0378">Hydrolase</keyword>
<dbReference type="EMBL" id="CP144540">
    <property type="protein sequence ID" value="WWC66058.1"/>
    <property type="molecule type" value="Genomic_DNA"/>
</dbReference>
<evidence type="ECO:0000256" key="1">
    <source>
        <dbReference type="ARBA" id="ARBA00000448"/>
    </source>
</evidence>
<dbReference type="SUPFAM" id="SSF51445">
    <property type="entry name" value="(Trans)glycosidases"/>
    <property type="match status" value="1"/>
</dbReference>
<dbReference type="KEGG" id="kdj:28970694"/>
<evidence type="ECO:0000256" key="5">
    <source>
        <dbReference type="ARBA" id="ARBA00023001"/>
    </source>
</evidence>
<gene>
    <name evidence="10" type="ORF">I303_108680</name>
</gene>
<comment type="function">
    <text evidence="8">Plays an important role in cellulose degradation. Shows hydrolytic activity against several glycosidic compounds.</text>
</comment>
<dbReference type="InterPro" id="IPR017853">
    <property type="entry name" value="GH"/>
</dbReference>
<dbReference type="GO" id="GO:0080079">
    <property type="term" value="F:cellobiose glucosidase activity"/>
    <property type="evidence" value="ECO:0007669"/>
    <property type="project" value="UniProtKB-ARBA"/>
</dbReference>
<dbReference type="GO" id="GO:0030245">
    <property type="term" value="P:cellulose catabolic process"/>
    <property type="evidence" value="ECO:0007669"/>
    <property type="project" value="UniProtKB-KW"/>
</dbReference>
<name>A0AAJ8KY73_9TREE</name>
<keyword evidence="6" id="KW-0326">Glycosidase</keyword>
<evidence type="ECO:0000256" key="8">
    <source>
        <dbReference type="ARBA" id="ARBA00056775"/>
    </source>
</evidence>
<evidence type="ECO:0000256" key="6">
    <source>
        <dbReference type="ARBA" id="ARBA00023295"/>
    </source>
</evidence>
<evidence type="ECO:0000256" key="9">
    <source>
        <dbReference type="RuleBase" id="RU003690"/>
    </source>
</evidence>
<reference evidence="10" key="1">
    <citation type="submission" date="2013-07" db="EMBL/GenBank/DDBJ databases">
        <authorList>
            <consortium name="The Broad Institute Genome Sequencing Platform"/>
            <person name="Cuomo C."/>
            <person name="Litvintseva A."/>
            <person name="Chen Y."/>
            <person name="Heitman J."/>
            <person name="Sun S."/>
            <person name="Springer D."/>
            <person name="Dromer F."/>
            <person name="Young S.K."/>
            <person name="Zeng Q."/>
            <person name="Gargeya S."/>
            <person name="Fitzgerald M."/>
            <person name="Abouelleil A."/>
            <person name="Alvarado L."/>
            <person name="Berlin A.M."/>
            <person name="Chapman S.B."/>
            <person name="Dewar J."/>
            <person name="Goldberg J."/>
            <person name="Griggs A."/>
            <person name="Gujja S."/>
            <person name="Hansen M."/>
            <person name="Howarth C."/>
            <person name="Imamovic A."/>
            <person name="Larimer J."/>
            <person name="McCowan C."/>
            <person name="Murphy C."/>
            <person name="Pearson M."/>
            <person name="Priest M."/>
            <person name="Roberts A."/>
            <person name="Saif S."/>
            <person name="Shea T."/>
            <person name="Sykes S."/>
            <person name="Wortman J."/>
            <person name="Nusbaum C."/>
            <person name="Birren B."/>
        </authorList>
    </citation>
    <scope>NUCLEOTIDE SEQUENCE</scope>
    <source>
        <strain evidence="10">CBS 10117</strain>
    </source>
</reference>
<keyword evidence="7" id="KW-0624">Polysaccharide degradation</keyword>
<dbReference type="PRINTS" id="PR00131">
    <property type="entry name" value="GLHYDRLASE1"/>
</dbReference>
<dbReference type="InterPro" id="IPR001360">
    <property type="entry name" value="Glyco_hydro_1"/>
</dbReference>
<comment type="catalytic activity">
    <reaction evidence="1">
        <text>Hydrolysis of terminal, non-reducing beta-D-glucosyl residues with release of beta-D-glucose.</text>
        <dbReference type="EC" id="3.2.1.21"/>
    </reaction>
</comment>
<protein>
    <recommendedName>
        <fullName evidence="3">beta-glucosidase</fullName>
        <ecNumber evidence="3">3.2.1.21</ecNumber>
    </recommendedName>
</protein>
<dbReference type="Pfam" id="PF00232">
    <property type="entry name" value="Glyco_hydro_1"/>
    <property type="match status" value="1"/>
</dbReference>
<dbReference type="GeneID" id="28970694"/>
<keyword evidence="7" id="KW-0119">Carbohydrate metabolism</keyword>
<evidence type="ECO:0000313" key="10">
    <source>
        <dbReference type="EMBL" id="WWC66058.1"/>
    </source>
</evidence>
<keyword evidence="5" id="KW-0136">Cellulose degradation</keyword>
<dbReference type="EC" id="3.2.1.21" evidence="3"/>
<reference evidence="10" key="2">
    <citation type="submission" date="2024-02" db="EMBL/GenBank/DDBJ databases">
        <title>Comparative genomics of Cryptococcus and Kwoniella reveals pathogenesis evolution and contrasting modes of karyotype evolution via chromosome fusion or intercentromeric recombination.</title>
        <authorList>
            <person name="Coelho M.A."/>
            <person name="David-Palma M."/>
            <person name="Shea T."/>
            <person name="Bowers K."/>
            <person name="McGinley-Smith S."/>
            <person name="Mohammad A.W."/>
            <person name="Gnirke A."/>
            <person name="Yurkov A.M."/>
            <person name="Nowrousian M."/>
            <person name="Sun S."/>
            <person name="Cuomo C.A."/>
            <person name="Heitman J."/>
        </authorList>
    </citation>
    <scope>NUCLEOTIDE SEQUENCE</scope>
    <source>
        <strain evidence="10">CBS 10117</strain>
    </source>
</reference>
<keyword evidence="11" id="KW-1185">Reference proteome</keyword>
<dbReference type="RefSeq" id="XP_065825963.1">
    <property type="nucleotide sequence ID" value="XM_065969891.1"/>
</dbReference>
<accession>A0AAJ8KY73</accession>
<dbReference type="FunFam" id="3.20.20.80:FF:000011">
    <property type="entry name" value="Cytosolic beta-glucosidase"/>
    <property type="match status" value="1"/>
</dbReference>
<organism evidence="10 11">
    <name type="scientific">Kwoniella dejecticola CBS 10117</name>
    <dbReference type="NCBI Taxonomy" id="1296121"/>
    <lineage>
        <taxon>Eukaryota</taxon>
        <taxon>Fungi</taxon>
        <taxon>Dikarya</taxon>
        <taxon>Basidiomycota</taxon>
        <taxon>Agaricomycotina</taxon>
        <taxon>Tremellomycetes</taxon>
        <taxon>Tremellales</taxon>
        <taxon>Cryptococcaceae</taxon>
        <taxon>Kwoniella</taxon>
    </lineage>
</organism>
<dbReference type="Proteomes" id="UP000078595">
    <property type="component" value="Chromosome 11"/>
</dbReference>
<evidence type="ECO:0000256" key="7">
    <source>
        <dbReference type="ARBA" id="ARBA00023326"/>
    </source>
</evidence>
<comment type="similarity">
    <text evidence="2 9">Belongs to the glycosyl hydrolase 1 family.</text>
</comment>
<dbReference type="Gene3D" id="3.20.20.80">
    <property type="entry name" value="Glycosidases"/>
    <property type="match status" value="1"/>
</dbReference>
<sequence>MTITTALPRDFLYGFATAAAQIEGGGAESEKESGRGDSIWDEFCDQPDKIRDGSHVKKTCNHLAMYKEDVAMMKSLGANAYRFSISWPRLIPLGGKDDPVNQKGVDFYNDLIDECLKNGLVPFVTLYHWDLPLELSKRYGGWLDKEKIVEDYRHYAKMCFDLFGDRVKHWLTFNEPWCTAVLGHGVGQFAPGHVSNTEPWIVGHNLLIAHASAAKLYIEKYKSTQGGMIGITLNGDWTEPYDDSPENIEAAQRKMDFALGWFADPIYLGKYPQSMIDILGDRLPEFTKVELALLKDSSEFYGCNTYTTNTIKAKESDDEFAGFTTMGFEKPDGSMIGPPSQLGWLRDVPWGFRKLLNYIHQRYKKPIYMTENGWSIKGESLLSVDDAIRRYHAVRVPNDEGRVKYYQGYTQALKDAVEKDGVDVRSYFGFMDNFEWASGLIPRFGSVYVNYETFERTPKDSARTLMKFFKDNVSR</sequence>
<evidence type="ECO:0000256" key="3">
    <source>
        <dbReference type="ARBA" id="ARBA00012744"/>
    </source>
</evidence>
<evidence type="ECO:0000256" key="2">
    <source>
        <dbReference type="ARBA" id="ARBA00010838"/>
    </source>
</evidence>
<dbReference type="PANTHER" id="PTHR10353:SF36">
    <property type="entry name" value="LP05116P"/>
    <property type="match status" value="1"/>
</dbReference>
<dbReference type="AlphaFoldDB" id="A0AAJ8KY73"/>
<dbReference type="PANTHER" id="PTHR10353">
    <property type="entry name" value="GLYCOSYL HYDROLASE"/>
    <property type="match status" value="1"/>
</dbReference>